<reference evidence="2 3" key="1">
    <citation type="submission" date="2024-02" db="EMBL/GenBank/DDBJ databases">
        <authorList>
            <person name="Vignale AGUSTIN F."/>
            <person name="Sosa J E."/>
            <person name="Modenutti C."/>
        </authorList>
    </citation>
    <scope>NUCLEOTIDE SEQUENCE [LARGE SCALE GENOMIC DNA]</scope>
</reference>
<sequence length="55" mass="5997">LLEELHVKRISEGPSPPMQETKPDSPPSPGAKEKNSHPFSPIIPLKPLSSKDVVE</sequence>
<organism evidence="2 3">
    <name type="scientific">Ilex paraguariensis</name>
    <name type="common">yerba mate</name>
    <dbReference type="NCBI Taxonomy" id="185542"/>
    <lineage>
        <taxon>Eukaryota</taxon>
        <taxon>Viridiplantae</taxon>
        <taxon>Streptophyta</taxon>
        <taxon>Embryophyta</taxon>
        <taxon>Tracheophyta</taxon>
        <taxon>Spermatophyta</taxon>
        <taxon>Magnoliopsida</taxon>
        <taxon>eudicotyledons</taxon>
        <taxon>Gunneridae</taxon>
        <taxon>Pentapetalae</taxon>
        <taxon>asterids</taxon>
        <taxon>campanulids</taxon>
        <taxon>Aquifoliales</taxon>
        <taxon>Aquifoliaceae</taxon>
        <taxon>Ilex</taxon>
    </lineage>
</organism>
<accession>A0ABC8UJK5</accession>
<evidence type="ECO:0000313" key="3">
    <source>
        <dbReference type="Proteomes" id="UP001642360"/>
    </source>
</evidence>
<proteinExistence type="predicted"/>
<evidence type="ECO:0000256" key="1">
    <source>
        <dbReference type="SAM" id="MobiDB-lite"/>
    </source>
</evidence>
<dbReference type="Proteomes" id="UP001642360">
    <property type="component" value="Unassembled WGS sequence"/>
</dbReference>
<comment type="caution">
    <text evidence="2">The sequence shown here is derived from an EMBL/GenBank/DDBJ whole genome shotgun (WGS) entry which is preliminary data.</text>
</comment>
<name>A0ABC8UJK5_9AQUA</name>
<dbReference type="AlphaFoldDB" id="A0ABC8UJK5"/>
<evidence type="ECO:0000313" key="2">
    <source>
        <dbReference type="EMBL" id="CAK9181209.1"/>
    </source>
</evidence>
<feature type="region of interest" description="Disordered" evidence="1">
    <location>
        <begin position="1"/>
        <end position="55"/>
    </location>
</feature>
<protein>
    <submittedName>
        <fullName evidence="2">Uncharacterized protein</fullName>
    </submittedName>
</protein>
<feature type="compositionally biased region" description="Basic and acidic residues" evidence="1">
    <location>
        <begin position="1"/>
        <end position="11"/>
    </location>
</feature>
<gene>
    <name evidence="2" type="ORF">ILEXP_LOCUS51257</name>
</gene>
<feature type="non-terminal residue" evidence="2">
    <location>
        <position position="1"/>
    </location>
</feature>
<dbReference type="EMBL" id="CAUOFW020007958">
    <property type="protein sequence ID" value="CAK9181209.1"/>
    <property type="molecule type" value="Genomic_DNA"/>
</dbReference>
<keyword evidence="3" id="KW-1185">Reference proteome</keyword>